<evidence type="ECO:0000313" key="2">
    <source>
        <dbReference type="EMBL" id="EPS43361.1"/>
    </source>
</evidence>
<sequence length="349" mass="38563">MQTYSKSTFRLCDDYTIGVICTTEFGLTAFRHMLDEEHPGLEIPDSDTNKYILGSLYGHNIVLTCFPGNVGKCTAAIVATHLIRTFTAIESKFLVGTGGGVPSSKHDIRLGDVVIGMPDDNNCGIIQYDLRKCDDESFQLKGFLHPPPTGLRNIVWGMISDHRGRENKIREYVSEMVQKLGGLSLYSRPTQKDLFFKADYSHVSGETTCCNCDATNTVHREDRWSPDRSRIHEGPIASADSVMKSARERDEIIKNIGKVLCFEMEAAGVATEYSFLTICGISNYADSHKNDIWRYYAAAAAAATTKEIISNLQPPEPSKTTLIALLSNLGLDISYTKLTGWSVVPVSAK</sequence>
<feature type="domain" description="Nucleoside phosphorylase" evidence="1">
    <location>
        <begin position="229"/>
        <end position="303"/>
    </location>
</feature>
<dbReference type="AlphaFoldDB" id="S8AQN8"/>
<dbReference type="STRING" id="1284197.S8AQN8"/>
<dbReference type="OMA" id="SFEMSAV"/>
<dbReference type="PANTHER" id="PTHR46082">
    <property type="entry name" value="ATP/GTP-BINDING PROTEIN-RELATED"/>
    <property type="match status" value="1"/>
</dbReference>
<accession>S8AQN8</accession>
<reference evidence="2 3" key="1">
    <citation type="journal article" date="2013" name="PLoS Genet.">
        <title>Genomic mechanisms accounting for the adaptation to parasitism in nematode-trapping fungi.</title>
        <authorList>
            <person name="Meerupati T."/>
            <person name="Andersson K.M."/>
            <person name="Friman E."/>
            <person name="Kumar D."/>
            <person name="Tunlid A."/>
            <person name="Ahren D."/>
        </authorList>
    </citation>
    <scope>NUCLEOTIDE SEQUENCE [LARGE SCALE GENOMIC DNA]</scope>
    <source>
        <strain evidence="2 3">CBS 200.50</strain>
    </source>
</reference>
<comment type="caution">
    <text evidence="2">The sequence shown here is derived from an EMBL/GenBank/DDBJ whole genome shotgun (WGS) entry which is preliminary data.</text>
</comment>
<dbReference type="GO" id="GO:0009116">
    <property type="term" value="P:nucleoside metabolic process"/>
    <property type="evidence" value="ECO:0007669"/>
    <property type="project" value="InterPro"/>
</dbReference>
<dbReference type="InterPro" id="IPR035994">
    <property type="entry name" value="Nucleoside_phosphorylase_sf"/>
</dbReference>
<dbReference type="GO" id="GO:0003824">
    <property type="term" value="F:catalytic activity"/>
    <property type="evidence" value="ECO:0007669"/>
    <property type="project" value="InterPro"/>
</dbReference>
<dbReference type="OrthoDB" id="1577640at2759"/>
<dbReference type="eggNOG" id="ENOG502SHMZ">
    <property type="taxonomic scope" value="Eukaryota"/>
</dbReference>
<proteinExistence type="predicted"/>
<evidence type="ECO:0000259" key="1">
    <source>
        <dbReference type="Pfam" id="PF01048"/>
    </source>
</evidence>
<protein>
    <recommendedName>
        <fullName evidence="1">Nucleoside phosphorylase domain-containing protein</fullName>
    </recommendedName>
</protein>
<dbReference type="InterPro" id="IPR000845">
    <property type="entry name" value="Nucleoside_phosphorylase_d"/>
</dbReference>
<dbReference type="HOGENOM" id="CLU_000288_34_22_1"/>
<dbReference type="InterPro" id="IPR053137">
    <property type="entry name" value="NLR-like"/>
</dbReference>
<dbReference type="EMBL" id="AQGS01000079">
    <property type="protein sequence ID" value="EPS43361.1"/>
    <property type="molecule type" value="Genomic_DNA"/>
</dbReference>
<keyword evidence="3" id="KW-1185">Reference proteome</keyword>
<dbReference type="Pfam" id="PF01048">
    <property type="entry name" value="PNP_UDP_1"/>
    <property type="match status" value="1"/>
</dbReference>
<gene>
    <name evidence="2" type="ORF">H072_2638</name>
</gene>
<dbReference type="SUPFAM" id="SSF53167">
    <property type="entry name" value="Purine and uridine phosphorylases"/>
    <property type="match status" value="1"/>
</dbReference>
<dbReference type="PANTHER" id="PTHR46082:SF11">
    <property type="entry name" value="AAA+ ATPASE DOMAIN-CONTAINING PROTEIN-RELATED"/>
    <property type="match status" value="1"/>
</dbReference>
<organism evidence="2 3">
    <name type="scientific">Dactylellina haptotyla (strain CBS 200.50)</name>
    <name type="common">Nematode-trapping fungus</name>
    <name type="synonym">Monacrosporium haptotylum</name>
    <dbReference type="NCBI Taxonomy" id="1284197"/>
    <lineage>
        <taxon>Eukaryota</taxon>
        <taxon>Fungi</taxon>
        <taxon>Dikarya</taxon>
        <taxon>Ascomycota</taxon>
        <taxon>Pezizomycotina</taxon>
        <taxon>Orbiliomycetes</taxon>
        <taxon>Orbiliales</taxon>
        <taxon>Orbiliaceae</taxon>
        <taxon>Dactylellina</taxon>
    </lineage>
</organism>
<dbReference type="Gene3D" id="3.40.50.1580">
    <property type="entry name" value="Nucleoside phosphorylase domain"/>
    <property type="match status" value="1"/>
</dbReference>
<evidence type="ECO:0000313" key="3">
    <source>
        <dbReference type="Proteomes" id="UP000015100"/>
    </source>
</evidence>
<dbReference type="Proteomes" id="UP000015100">
    <property type="component" value="Unassembled WGS sequence"/>
</dbReference>
<reference evidence="3" key="2">
    <citation type="submission" date="2013-04" db="EMBL/GenBank/DDBJ databases">
        <title>Genomic mechanisms accounting for the adaptation to parasitism in nematode-trapping fungi.</title>
        <authorList>
            <person name="Ahren D.G."/>
        </authorList>
    </citation>
    <scope>NUCLEOTIDE SEQUENCE [LARGE SCALE GENOMIC DNA]</scope>
    <source>
        <strain evidence="3">CBS 200.50</strain>
    </source>
</reference>
<name>S8AQN8_DACHA</name>